<dbReference type="SUPFAM" id="SSF52540">
    <property type="entry name" value="P-loop containing nucleoside triphosphate hydrolases"/>
    <property type="match status" value="1"/>
</dbReference>
<keyword evidence="2" id="KW-0347">Helicase</keyword>
<dbReference type="GO" id="GO:0005829">
    <property type="term" value="C:cytosol"/>
    <property type="evidence" value="ECO:0007669"/>
    <property type="project" value="TreeGrafter"/>
</dbReference>
<dbReference type="Pfam" id="PF03796">
    <property type="entry name" value="DnaB_C"/>
    <property type="match status" value="1"/>
</dbReference>
<dbReference type="AlphaFoldDB" id="A0A164QT04"/>
<keyword evidence="2" id="KW-0547">Nucleotide-binding</keyword>
<keyword evidence="2" id="KW-0378">Hydrolase</keyword>
<dbReference type="PANTHER" id="PTHR30153">
    <property type="entry name" value="REPLICATIVE DNA HELICASE DNAB"/>
    <property type="match status" value="1"/>
</dbReference>
<evidence type="ECO:0000259" key="1">
    <source>
        <dbReference type="PROSITE" id="PS51199"/>
    </source>
</evidence>
<comment type="caution">
    <text evidence="2">The sequence shown here is derived from an EMBL/GenBank/DDBJ whole genome shotgun (WGS) entry which is preliminary data.</text>
</comment>
<gene>
    <name evidence="2" type="ORF">B4088_0603</name>
</gene>
<dbReference type="InterPro" id="IPR027417">
    <property type="entry name" value="P-loop_NTPase"/>
</dbReference>
<dbReference type="RefSeq" id="WP_063259823.1">
    <property type="nucleotide sequence ID" value="NZ_LJKE01000015.1"/>
</dbReference>
<evidence type="ECO:0000313" key="2">
    <source>
        <dbReference type="EMBL" id="KZD72142.1"/>
    </source>
</evidence>
<dbReference type="GO" id="GO:0006260">
    <property type="term" value="P:DNA replication"/>
    <property type="evidence" value="ECO:0007669"/>
    <property type="project" value="InterPro"/>
</dbReference>
<evidence type="ECO:0000313" key="3">
    <source>
        <dbReference type="Proteomes" id="UP000076482"/>
    </source>
</evidence>
<dbReference type="PANTHER" id="PTHR30153:SF2">
    <property type="entry name" value="REPLICATIVE DNA HELICASE"/>
    <property type="match status" value="1"/>
</dbReference>
<dbReference type="PROSITE" id="PS51199">
    <property type="entry name" value="SF4_HELICASE"/>
    <property type="match status" value="1"/>
</dbReference>
<proteinExistence type="predicted"/>
<name>A0A164QT04_BACCE</name>
<protein>
    <submittedName>
        <fullName evidence="2">Replicative DNA helicase</fullName>
    </submittedName>
</protein>
<dbReference type="GO" id="GO:0003678">
    <property type="term" value="F:DNA helicase activity"/>
    <property type="evidence" value="ECO:0007669"/>
    <property type="project" value="InterPro"/>
</dbReference>
<keyword evidence="2" id="KW-0067">ATP-binding</keyword>
<dbReference type="Gene3D" id="3.40.50.300">
    <property type="entry name" value="P-loop containing nucleotide triphosphate hydrolases"/>
    <property type="match status" value="1"/>
</dbReference>
<dbReference type="GO" id="GO:0005524">
    <property type="term" value="F:ATP binding"/>
    <property type="evidence" value="ECO:0007669"/>
    <property type="project" value="InterPro"/>
</dbReference>
<accession>A0A164QT04</accession>
<feature type="domain" description="SF4 helicase" evidence="1">
    <location>
        <begin position="195"/>
        <end position="466"/>
    </location>
</feature>
<reference evidence="2 3" key="1">
    <citation type="submission" date="2015-09" db="EMBL/GenBank/DDBJ databases">
        <title>Bacillus cereus food isolates.</title>
        <authorList>
            <person name="Boekhorst J."/>
        </authorList>
    </citation>
    <scope>NUCLEOTIDE SEQUENCE [LARGE SCALE GENOMIC DNA]</scope>
    <source>
        <strain evidence="2 3">B4088</strain>
    </source>
</reference>
<dbReference type="Proteomes" id="UP000076482">
    <property type="component" value="Unassembled WGS sequence"/>
</dbReference>
<organism evidence="2 3">
    <name type="scientific">Bacillus cereus</name>
    <dbReference type="NCBI Taxonomy" id="1396"/>
    <lineage>
        <taxon>Bacteria</taxon>
        <taxon>Bacillati</taxon>
        <taxon>Bacillota</taxon>
        <taxon>Bacilli</taxon>
        <taxon>Bacillales</taxon>
        <taxon>Bacillaceae</taxon>
        <taxon>Bacillus</taxon>
        <taxon>Bacillus cereus group</taxon>
    </lineage>
</organism>
<dbReference type="EMBL" id="LJKE01000015">
    <property type="protein sequence ID" value="KZD72142.1"/>
    <property type="molecule type" value="Genomic_DNA"/>
</dbReference>
<sequence>MKKNSSPVSPDEQIKLWQHHIQVTEANVLCSILFHTETKSWGTMNPPDPSLFRIEKNRKLAKSYRSMSEITNEPNITLLLDMLSGMDLEERKKWKHYIDTIAANYTPQNIDTTAHYIERLRHIDILQSYFHTANVVKNKIMSVDFVKLGQAEKDVMDFIENAFFDIERKHKEEIQEMRLSEGLDFAYKNSQEELNGKPSSFISLGFPSVNKKLSGGIPKKTFGLIAGRPGMGKTAAMINASYESAIEGTKSLFISIEMTLLQLFQRLLCRIANVSMKALLNPNSLTPSDWKQLADAVSEASEMTNQDIFFYETTKLSPAKLERTIKHYKRKYGIDMVYVDYVQIMCMNDGRPAMDDKDMKFISNEVARIAKELDVAIALGSQLNRDSENRSDRRPQQSDIRGSGALEQDASVIIGLYRDEVYNKDTTESPNIIEFIILKARFGEIGTVELFTNLQKQLVTEIENSVTSPPPDQLAA</sequence>
<dbReference type="InterPro" id="IPR007694">
    <property type="entry name" value="DNA_helicase_DnaB-like_C"/>
</dbReference>
<dbReference type="PATRIC" id="fig|1396.535.peg.4355"/>